<feature type="domain" description="EF-hand" evidence="3">
    <location>
        <begin position="120"/>
        <end position="152"/>
    </location>
</feature>
<evidence type="ECO:0000313" key="5">
    <source>
        <dbReference type="Proteomes" id="UP000636800"/>
    </source>
</evidence>
<dbReference type="PROSITE" id="PS00018">
    <property type="entry name" value="EF_HAND_1"/>
    <property type="match status" value="2"/>
</dbReference>
<accession>A0A835RQ38</accession>
<dbReference type="PANTHER" id="PTHR23050">
    <property type="entry name" value="CALCIUM BINDING PROTEIN"/>
    <property type="match status" value="1"/>
</dbReference>
<organism evidence="4 5">
    <name type="scientific">Vanilla planifolia</name>
    <name type="common">Vanilla</name>
    <dbReference type="NCBI Taxonomy" id="51239"/>
    <lineage>
        <taxon>Eukaryota</taxon>
        <taxon>Viridiplantae</taxon>
        <taxon>Streptophyta</taxon>
        <taxon>Embryophyta</taxon>
        <taxon>Tracheophyta</taxon>
        <taxon>Spermatophyta</taxon>
        <taxon>Magnoliopsida</taxon>
        <taxon>Liliopsida</taxon>
        <taxon>Asparagales</taxon>
        <taxon>Orchidaceae</taxon>
        <taxon>Vanilloideae</taxon>
        <taxon>Vanilleae</taxon>
        <taxon>Vanilla</taxon>
    </lineage>
</organism>
<gene>
    <name evidence="4" type="ORF">HPP92_001121</name>
</gene>
<dbReference type="InterPro" id="IPR050145">
    <property type="entry name" value="Centrin_CML-like"/>
</dbReference>
<protein>
    <recommendedName>
        <fullName evidence="3">EF-hand domain-containing protein</fullName>
    </recommendedName>
</protein>
<reference evidence="4 5" key="1">
    <citation type="journal article" date="2020" name="Nat. Food">
        <title>A phased Vanilla planifolia genome enables genetic improvement of flavour and production.</title>
        <authorList>
            <person name="Hasing T."/>
            <person name="Tang H."/>
            <person name="Brym M."/>
            <person name="Khazi F."/>
            <person name="Huang T."/>
            <person name="Chambers A.H."/>
        </authorList>
    </citation>
    <scope>NUCLEOTIDE SEQUENCE [LARGE SCALE GENOMIC DNA]</scope>
    <source>
        <tissue evidence="4">Leaf</tissue>
    </source>
</reference>
<evidence type="ECO:0000313" key="4">
    <source>
        <dbReference type="EMBL" id="KAG0496430.1"/>
    </source>
</evidence>
<dbReference type="GO" id="GO:0005509">
    <property type="term" value="F:calcium ion binding"/>
    <property type="evidence" value="ECO:0007669"/>
    <property type="project" value="InterPro"/>
</dbReference>
<dbReference type="OrthoDB" id="10250268at2759"/>
<dbReference type="Gene3D" id="1.10.238.10">
    <property type="entry name" value="EF-hand"/>
    <property type="match status" value="2"/>
</dbReference>
<dbReference type="EMBL" id="JADCNL010000001">
    <property type="protein sequence ID" value="KAG0496430.1"/>
    <property type="molecule type" value="Genomic_DNA"/>
</dbReference>
<keyword evidence="5" id="KW-1185">Reference proteome</keyword>
<feature type="domain" description="EF-hand" evidence="3">
    <location>
        <begin position="45"/>
        <end position="80"/>
    </location>
</feature>
<dbReference type="InterPro" id="IPR018247">
    <property type="entry name" value="EF_Hand_1_Ca_BS"/>
</dbReference>
<proteinExistence type="predicted"/>
<dbReference type="SMART" id="SM00054">
    <property type="entry name" value="EFh"/>
    <property type="match status" value="4"/>
</dbReference>
<dbReference type="SUPFAM" id="SSF47473">
    <property type="entry name" value="EF-hand"/>
    <property type="match status" value="1"/>
</dbReference>
<feature type="domain" description="EF-hand" evidence="3">
    <location>
        <begin position="84"/>
        <end position="119"/>
    </location>
</feature>
<dbReference type="Pfam" id="PF13499">
    <property type="entry name" value="EF-hand_7"/>
    <property type="match status" value="2"/>
</dbReference>
<comment type="caution">
    <text evidence="4">The sequence shown here is derived from an EMBL/GenBank/DDBJ whole genome shotgun (WGS) entry which is preliminary data.</text>
</comment>
<feature type="domain" description="EF-hand" evidence="3">
    <location>
        <begin position="8"/>
        <end position="43"/>
    </location>
</feature>
<evidence type="ECO:0000259" key="3">
    <source>
        <dbReference type="PROSITE" id="PS50222"/>
    </source>
</evidence>
<dbReference type="InterPro" id="IPR011992">
    <property type="entry name" value="EF-hand-dom_pair"/>
</dbReference>
<name>A0A835RQ38_VANPL</name>
<evidence type="ECO:0000256" key="1">
    <source>
        <dbReference type="ARBA" id="ARBA00022737"/>
    </source>
</evidence>
<evidence type="ECO:0000256" key="2">
    <source>
        <dbReference type="ARBA" id="ARBA00022837"/>
    </source>
</evidence>
<dbReference type="Proteomes" id="UP000636800">
    <property type="component" value="Chromosome 1"/>
</dbReference>
<dbReference type="InterPro" id="IPR002048">
    <property type="entry name" value="EF_hand_dom"/>
</dbReference>
<keyword evidence="2" id="KW-0106">Calcium</keyword>
<sequence>MTPVSFAHGQDEFMRLFCSFDADGDGKSSPAELRQLMKVTVGEELSSEEAEAVLLCADSDADGLLDLEDFMRLAGVAEHEEERDVHIHLRQAFKQYEMDGEGCITAKSLKRVLSRLGASRPIDLCRVIIGLFDLDGDGVLSFDEFKAMMMRS</sequence>
<dbReference type="CDD" id="cd00051">
    <property type="entry name" value="EFh"/>
    <property type="match status" value="1"/>
</dbReference>
<keyword evidence="1" id="KW-0677">Repeat</keyword>
<dbReference type="AlphaFoldDB" id="A0A835RQ38"/>
<dbReference type="PROSITE" id="PS50222">
    <property type="entry name" value="EF_HAND_2"/>
    <property type="match status" value="4"/>
</dbReference>